<organism evidence="1 2">
    <name type="scientific">Rhizophagus irregularis (strain DAOM 181602 / DAOM 197198 / MUCL 43194)</name>
    <name type="common">Arbuscular mycorrhizal fungus</name>
    <name type="synonym">Glomus intraradices</name>
    <dbReference type="NCBI Taxonomy" id="747089"/>
    <lineage>
        <taxon>Eukaryota</taxon>
        <taxon>Fungi</taxon>
        <taxon>Fungi incertae sedis</taxon>
        <taxon>Mucoromycota</taxon>
        <taxon>Glomeromycotina</taxon>
        <taxon>Glomeromycetes</taxon>
        <taxon>Glomerales</taxon>
        <taxon>Glomeraceae</taxon>
        <taxon>Rhizophagus</taxon>
    </lineage>
</organism>
<sequence>MSTVEIISMRKTLWCITRNDKFIFKVTTGVGNNIFDLKEIIAEKIFNVKVFLIECKHNVLKGKSYVGVICGKFLEEFSNTKGFIVVYPSGDRYRVEIPGELSKTRKL</sequence>
<dbReference type="VEuPathDB" id="FungiDB:RhiirFUN_007400"/>
<reference evidence="1 2" key="2">
    <citation type="journal article" date="2018" name="New Phytol.">
        <title>High intraspecific genome diversity in the model arbuscular mycorrhizal symbiont Rhizophagus irregularis.</title>
        <authorList>
            <person name="Chen E.C.H."/>
            <person name="Morin E."/>
            <person name="Beaudet D."/>
            <person name="Noel J."/>
            <person name="Yildirir G."/>
            <person name="Ndikumana S."/>
            <person name="Charron P."/>
            <person name="St-Onge C."/>
            <person name="Giorgi J."/>
            <person name="Kruger M."/>
            <person name="Marton T."/>
            <person name="Ropars J."/>
            <person name="Grigoriev I.V."/>
            <person name="Hainaut M."/>
            <person name="Henrissat B."/>
            <person name="Roux C."/>
            <person name="Martin F."/>
            <person name="Corradi N."/>
        </authorList>
    </citation>
    <scope>NUCLEOTIDE SEQUENCE [LARGE SCALE GENOMIC DNA]</scope>
    <source>
        <strain evidence="1 2">DAOM 197198</strain>
    </source>
</reference>
<accession>A0A2P4NYG5</accession>
<keyword evidence="2" id="KW-1185">Reference proteome</keyword>
<dbReference type="AlphaFoldDB" id="A0A2P4NYG5"/>
<name>A0A2P4NYG5_RHIID</name>
<evidence type="ECO:0000313" key="1">
    <source>
        <dbReference type="EMBL" id="POG58181.1"/>
    </source>
</evidence>
<evidence type="ECO:0000313" key="2">
    <source>
        <dbReference type="Proteomes" id="UP000018888"/>
    </source>
</evidence>
<gene>
    <name evidence="1" type="ORF">GLOIN_2v1488808</name>
</gene>
<protein>
    <submittedName>
        <fullName evidence="1">Uncharacterized protein</fullName>
    </submittedName>
</protein>
<reference evidence="1 2" key="1">
    <citation type="journal article" date="2013" name="Proc. Natl. Acad. Sci. U.S.A.">
        <title>Genome of an arbuscular mycorrhizal fungus provides insight into the oldest plant symbiosis.</title>
        <authorList>
            <person name="Tisserant E."/>
            <person name="Malbreil M."/>
            <person name="Kuo A."/>
            <person name="Kohler A."/>
            <person name="Symeonidi A."/>
            <person name="Balestrini R."/>
            <person name="Charron P."/>
            <person name="Duensing N."/>
            <person name="Frei Dit Frey N."/>
            <person name="Gianinazzi-Pearson V."/>
            <person name="Gilbert L.B."/>
            <person name="Handa Y."/>
            <person name="Herr J.R."/>
            <person name="Hijri M."/>
            <person name="Koul R."/>
            <person name="Kawaguchi M."/>
            <person name="Krajinski F."/>
            <person name="Lammers P.J."/>
            <person name="Masclaux F.G."/>
            <person name="Murat C."/>
            <person name="Morin E."/>
            <person name="Ndikumana S."/>
            <person name="Pagni M."/>
            <person name="Petitpierre D."/>
            <person name="Requena N."/>
            <person name="Rosikiewicz P."/>
            <person name="Riley R."/>
            <person name="Saito K."/>
            <person name="San Clemente H."/>
            <person name="Shapiro H."/>
            <person name="van Tuinen D."/>
            <person name="Becard G."/>
            <person name="Bonfante P."/>
            <person name="Paszkowski U."/>
            <person name="Shachar-Hill Y.Y."/>
            <person name="Tuskan G.A."/>
            <person name="Young P.W."/>
            <person name="Sanders I.R."/>
            <person name="Henrissat B."/>
            <person name="Rensing S.A."/>
            <person name="Grigoriev I.V."/>
            <person name="Corradi N."/>
            <person name="Roux C."/>
            <person name="Martin F."/>
        </authorList>
    </citation>
    <scope>NUCLEOTIDE SEQUENCE [LARGE SCALE GENOMIC DNA]</scope>
    <source>
        <strain evidence="1 2">DAOM 197198</strain>
    </source>
</reference>
<comment type="caution">
    <text evidence="1">The sequence shown here is derived from an EMBL/GenBank/DDBJ whole genome shotgun (WGS) entry which is preliminary data.</text>
</comment>
<proteinExistence type="predicted"/>
<dbReference type="EMBL" id="AUPC02000562">
    <property type="protein sequence ID" value="POG58181.1"/>
    <property type="molecule type" value="Genomic_DNA"/>
</dbReference>
<dbReference type="Proteomes" id="UP000018888">
    <property type="component" value="Unassembled WGS sequence"/>
</dbReference>